<evidence type="ECO:0000259" key="1">
    <source>
        <dbReference type="Pfam" id="PF05685"/>
    </source>
</evidence>
<gene>
    <name evidence="2" type="ORF">C1J01_21455</name>
</gene>
<evidence type="ECO:0000313" key="3">
    <source>
        <dbReference type="Proteomes" id="UP000249304"/>
    </source>
</evidence>
<accession>A0A2W2ES06</accession>
<proteinExistence type="predicted"/>
<dbReference type="EMBL" id="POUD01000087">
    <property type="protein sequence ID" value="PZG16310.1"/>
    <property type="molecule type" value="Genomic_DNA"/>
</dbReference>
<feature type="domain" description="Putative restriction endonuclease" evidence="1">
    <location>
        <begin position="24"/>
        <end position="193"/>
    </location>
</feature>
<dbReference type="OrthoDB" id="4537149at2"/>
<dbReference type="RefSeq" id="WP_111180784.1">
    <property type="nucleotide sequence ID" value="NZ_POUD01000087.1"/>
</dbReference>
<dbReference type="Gene3D" id="3.90.1570.10">
    <property type="entry name" value="tt1808, chain A"/>
    <property type="match status" value="1"/>
</dbReference>
<keyword evidence="2" id="KW-0255">Endonuclease</keyword>
<dbReference type="InterPro" id="IPR008538">
    <property type="entry name" value="Uma2"/>
</dbReference>
<sequence>MVEEEHQTESTHASVARSPLTARELFDALPPLPGLRVEIIEGKLIVSPMGTPEHAWMSVALHDALRPLAQQRGWQGAPGLLNICIAGPRDSLVPDYSLTPPACPRWGEGELLSSGLIMVAEIVSPGSIRADREEKPRLYAIGRVPVYLLIDPIGDTPNVTVFSDIKDDAYQTTTKVAMGTPITLPPPVDFELDTSVFKS</sequence>
<dbReference type="InterPro" id="IPR011335">
    <property type="entry name" value="Restrct_endonuc-II-like"/>
</dbReference>
<dbReference type="PANTHER" id="PTHR35400:SF3">
    <property type="entry name" value="SLL1072 PROTEIN"/>
    <property type="match status" value="1"/>
</dbReference>
<comment type="caution">
    <text evidence="2">The sequence shown here is derived from an EMBL/GenBank/DDBJ whole genome shotgun (WGS) entry which is preliminary data.</text>
</comment>
<dbReference type="PANTHER" id="PTHR35400">
    <property type="entry name" value="SLR1083 PROTEIN"/>
    <property type="match status" value="1"/>
</dbReference>
<keyword evidence="3" id="KW-1185">Reference proteome</keyword>
<dbReference type="CDD" id="cd06260">
    <property type="entry name" value="DUF820-like"/>
    <property type="match status" value="1"/>
</dbReference>
<evidence type="ECO:0000313" key="2">
    <source>
        <dbReference type="EMBL" id="PZG16310.1"/>
    </source>
</evidence>
<reference evidence="2 3" key="1">
    <citation type="submission" date="2018-01" db="EMBL/GenBank/DDBJ databases">
        <title>Draft genome sequence of Nonomuraea sp. KC333.</title>
        <authorList>
            <person name="Sahin N."/>
            <person name="Saygin H."/>
            <person name="Ay H."/>
        </authorList>
    </citation>
    <scope>NUCLEOTIDE SEQUENCE [LARGE SCALE GENOMIC DNA]</scope>
    <source>
        <strain evidence="2 3">KC333</strain>
    </source>
</reference>
<protein>
    <submittedName>
        <fullName evidence="2">Uma2 family endonuclease</fullName>
    </submittedName>
</protein>
<dbReference type="Proteomes" id="UP000249304">
    <property type="component" value="Unassembled WGS sequence"/>
</dbReference>
<keyword evidence="2" id="KW-0378">Hydrolase</keyword>
<dbReference type="Pfam" id="PF05685">
    <property type="entry name" value="Uma2"/>
    <property type="match status" value="1"/>
</dbReference>
<dbReference type="InterPro" id="IPR012296">
    <property type="entry name" value="Nuclease_put_TT1808"/>
</dbReference>
<dbReference type="AlphaFoldDB" id="A0A2W2ES06"/>
<dbReference type="SUPFAM" id="SSF52980">
    <property type="entry name" value="Restriction endonuclease-like"/>
    <property type="match status" value="1"/>
</dbReference>
<name>A0A2W2ES06_9ACTN</name>
<organism evidence="2 3">
    <name type="scientific">Nonomuraea aridisoli</name>
    <dbReference type="NCBI Taxonomy" id="2070368"/>
    <lineage>
        <taxon>Bacteria</taxon>
        <taxon>Bacillati</taxon>
        <taxon>Actinomycetota</taxon>
        <taxon>Actinomycetes</taxon>
        <taxon>Streptosporangiales</taxon>
        <taxon>Streptosporangiaceae</taxon>
        <taxon>Nonomuraea</taxon>
    </lineage>
</organism>
<keyword evidence="2" id="KW-0540">Nuclease</keyword>
<dbReference type="GO" id="GO:0004519">
    <property type="term" value="F:endonuclease activity"/>
    <property type="evidence" value="ECO:0007669"/>
    <property type="project" value="UniProtKB-KW"/>
</dbReference>